<feature type="binding site" evidence="8">
    <location>
        <position position="6"/>
    </location>
    <ligand>
        <name>Mg(2+)</name>
        <dbReference type="ChEBI" id="CHEBI:18420"/>
    </ligand>
</feature>
<dbReference type="GO" id="GO:0004540">
    <property type="term" value="F:RNA nuclease activity"/>
    <property type="evidence" value="ECO:0007669"/>
    <property type="project" value="InterPro"/>
</dbReference>
<comment type="cofactor">
    <cofactor evidence="1 8">
        <name>Mg(2+)</name>
        <dbReference type="ChEBI" id="CHEBI:18420"/>
    </cofactor>
</comment>
<dbReference type="InterPro" id="IPR022907">
    <property type="entry name" value="VapC_family"/>
</dbReference>
<comment type="function">
    <text evidence="8">Toxic component of a toxin-antitoxin (TA) system. An RNase.</text>
</comment>
<accession>A0A1C3P028</accession>
<dbReference type="InterPro" id="IPR050556">
    <property type="entry name" value="Type_II_TA_system_RNase"/>
</dbReference>
<dbReference type="PANTHER" id="PTHR33653:SF1">
    <property type="entry name" value="RIBONUCLEASE VAPC2"/>
    <property type="match status" value="1"/>
</dbReference>
<evidence type="ECO:0000259" key="9">
    <source>
        <dbReference type="Pfam" id="PF01850"/>
    </source>
</evidence>
<dbReference type="Gene3D" id="3.40.50.1010">
    <property type="entry name" value="5'-nuclease"/>
    <property type="match status" value="1"/>
</dbReference>
<name>A0A1C3P028_9ACTN</name>
<keyword evidence="11" id="KW-1185">Reference proteome</keyword>
<proteinExistence type="inferred from homology"/>
<dbReference type="EC" id="3.1.-.-" evidence="8"/>
<dbReference type="GO" id="GO:0000287">
    <property type="term" value="F:magnesium ion binding"/>
    <property type="evidence" value="ECO:0007669"/>
    <property type="project" value="UniProtKB-UniRule"/>
</dbReference>
<keyword evidence="5 8" id="KW-0378">Hydrolase</keyword>
<sequence>MSYLLDTNILSATRKHTRNPGVTEWISTVPVDRLYLSVLAMGEITHGITRLLERGNHRQAAVFEGWLDDVIEEFDERILPVTLTIARTWGARSGAHPPPTVDALIAATAKAHDRTLVTRNTKDFDHTGVRLSNPFTG</sequence>
<dbReference type="Pfam" id="PF01850">
    <property type="entry name" value="PIN"/>
    <property type="match status" value="1"/>
</dbReference>
<dbReference type="HAMAP" id="MF_00265">
    <property type="entry name" value="VapC_Nob1"/>
    <property type="match status" value="1"/>
</dbReference>
<dbReference type="PANTHER" id="PTHR33653">
    <property type="entry name" value="RIBONUCLEASE VAPC2"/>
    <property type="match status" value="1"/>
</dbReference>
<evidence type="ECO:0000256" key="8">
    <source>
        <dbReference type="HAMAP-Rule" id="MF_00265"/>
    </source>
</evidence>
<keyword evidence="6 8" id="KW-0460">Magnesium</keyword>
<evidence type="ECO:0000256" key="6">
    <source>
        <dbReference type="ARBA" id="ARBA00022842"/>
    </source>
</evidence>
<keyword evidence="8" id="KW-0800">Toxin</keyword>
<evidence type="ECO:0000313" key="10">
    <source>
        <dbReference type="EMBL" id="SBW23151.1"/>
    </source>
</evidence>
<evidence type="ECO:0000256" key="7">
    <source>
        <dbReference type="ARBA" id="ARBA00038093"/>
    </source>
</evidence>
<evidence type="ECO:0000313" key="11">
    <source>
        <dbReference type="Proteomes" id="UP000199013"/>
    </source>
</evidence>
<dbReference type="Proteomes" id="UP000199013">
    <property type="component" value="Unassembled WGS sequence"/>
</dbReference>
<dbReference type="SUPFAM" id="SSF88723">
    <property type="entry name" value="PIN domain-like"/>
    <property type="match status" value="1"/>
</dbReference>
<evidence type="ECO:0000256" key="3">
    <source>
        <dbReference type="ARBA" id="ARBA00022722"/>
    </source>
</evidence>
<keyword evidence="4 8" id="KW-0479">Metal-binding</keyword>
<evidence type="ECO:0000256" key="2">
    <source>
        <dbReference type="ARBA" id="ARBA00022649"/>
    </source>
</evidence>
<keyword evidence="3 8" id="KW-0540">Nuclease</keyword>
<dbReference type="CDD" id="cd18746">
    <property type="entry name" value="PIN_VapC4-5_FitB-like"/>
    <property type="match status" value="1"/>
</dbReference>
<feature type="domain" description="PIN" evidence="9">
    <location>
        <begin position="3"/>
        <end position="127"/>
    </location>
</feature>
<protein>
    <recommendedName>
        <fullName evidence="8">Ribonuclease VapC</fullName>
        <shortName evidence="8">RNase VapC</shortName>
        <ecNumber evidence="8">3.1.-.-</ecNumber>
    </recommendedName>
    <alternativeName>
        <fullName evidence="8">Toxin VapC</fullName>
    </alternativeName>
</protein>
<dbReference type="InterPro" id="IPR029060">
    <property type="entry name" value="PIN-like_dom_sf"/>
</dbReference>
<organism evidence="10 11">
    <name type="scientific">Candidatus Protofrankia californiensis</name>
    <dbReference type="NCBI Taxonomy" id="1839754"/>
    <lineage>
        <taxon>Bacteria</taxon>
        <taxon>Bacillati</taxon>
        <taxon>Actinomycetota</taxon>
        <taxon>Actinomycetes</taxon>
        <taxon>Frankiales</taxon>
        <taxon>Frankiaceae</taxon>
        <taxon>Protofrankia</taxon>
    </lineage>
</organism>
<gene>
    <name evidence="8" type="primary">vapC</name>
    <name evidence="10" type="ORF">FDG2_3649</name>
</gene>
<evidence type="ECO:0000256" key="1">
    <source>
        <dbReference type="ARBA" id="ARBA00001946"/>
    </source>
</evidence>
<dbReference type="InterPro" id="IPR002716">
    <property type="entry name" value="PIN_dom"/>
</dbReference>
<keyword evidence="2 8" id="KW-1277">Toxin-antitoxin system</keyword>
<dbReference type="GO" id="GO:0016787">
    <property type="term" value="F:hydrolase activity"/>
    <property type="evidence" value="ECO:0007669"/>
    <property type="project" value="UniProtKB-KW"/>
</dbReference>
<comment type="similarity">
    <text evidence="7 8">Belongs to the PINc/VapC protein family.</text>
</comment>
<dbReference type="AlphaFoldDB" id="A0A1C3P028"/>
<dbReference type="EMBL" id="FLUV01001532">
    <property type="protein sequence ID" value="SBW23151.1"/>
    <property type="molecule type" value="Genomic_DNA"/>
</dbReference>
<evidence type="ECO:0000256" key="5">
    <source>
        <dbReference type="ARBA" id="ARBA00022801"/>
    </source>
</evidence>
<dbReference type="GO" id="GO:0090729">
    <property type="term" value="F:toxin activity"/>
    <property type="evidence" value="ECO:0007669"/>
    <property type="project" value="UniProtKB-KW"/>
</dbReference>
<evidence type="ECO:0000256" key="4">
    <source>
        <dbReference type="ARBA" id="ARBA00022723"/>
    </source>
</evidence>
<reference evidence="11" key="1">
    <citation type="submission" date="2016-02" db="EMBL/GenBank/DDBJ databases">
        <authorList>
            <person name="Wibberg D."/>
        </authorList>
    </citation>
    <scope>NUCLEOTIDE SEQUENCE [LARGE SCALE GENOMIC DNA]</scope>
</reference>
<feature type="binding site" evidence="8">
    <location>
        <position position="102"/>
    </location>
    <ligand>
        <name>Mg(2+)</name>
        <dbReference type="ChEBI" id="CHEBI:18420"/>
    </ligand>
</feature>